<gene>
    <name evidence="1" type="ORF">RKE40_12090</name>
</gene>
<comment type="caution">
    <text evidence="1">The sequence shown here is derived from an EMBL/GenBank/DDBJ whole genome shotgun (WGS) entry which is preliminary data.</text>
</comment>
<dbReference type="EMBL" id="JAWDID010000015">
    <property type="protein sequence ID" value="MDU0340632.1"/>
    <property type="molecule type" value="Genomic_DNA"/>
</dbReference>
<accession>A0ABU3S8C0</accession>
<reference evidence="1 2" key="1">
    <citation type="submission" date="2023-09" db="EMBL/GenBank/DDBJ databases">
        <title>Whole genome shotgun sequencing (WGS) of Bosea sp. ZW T0_25, isolated from stored onions (Allium cepa).</title>
        <authorList>
            <person name="Stoll D.A."/>
            <person name="Huch M."/>
        </authorList>
    </citation>
    <scope>NUCLEOTIDE SEQUENCE [LARGE SCALE GENOMIC DNA]</scope>
    <source>
        <strain evidence="1 2">ZW T0_25</strain>
    </source>
</reference>
<dbReference type="PROSITE" id="PS51257">
    <property type="entry name" value="PROKAR_LIPOPROTEIN"/>
    <property type="match status" value="1"/>
</dbReference>
<evidence type="ECO:0000313" key="1">
    <source>
        <dbReference type="EMBL" id="MDU0340632.1"/>
    </source>
</evidence>
<dbReference type="Proteomes" id="UP001254257">
    <property type="component" value="Unassembled WGS sequence"/>
</dbReference>
<sequence length="83" mass="9184">MQAKLCVAVILVAALGGCVTPAEQRAADEGRCRSYGFRQGTDPFANCLMAVDLDRSASQRARLESSFYGPGFYGPGWYPYRRW</sequence>
<evidence type="ECO:0008006" key="3">
    <source>
        <dbReference type="Google" id="ProtNLM"/>
    </source>
</evidence>
<name>A0ABU3S8C0_9HYPH</name>
<protein>
    <recommendedName>
        <fullName evidence="3">Lipoprotein</fullName>
    </recommendedName>
</protein>
<evidence type="ECO:0000313" key="2">
    <source>
        <dbReference type="Proteomes" id="UP001254257"/>
    </source>
</evidence>
<organism evidence="1 2">
    <name type="scientific">Bosea rubneri</name>
    <dbReference type="NCBI Taxonomy" id="3075434"/>
    <lineage>
        <taxon>Bacteria</taxon>
        <taxon>Pseudomonadati</taxon>
        <taxon>Pseudomonadota</taxon>
        <taxon>Alphaproteobacteria</taxon>
        <taxon>Hyphomicrobiales</taxon>
        <taxon>Boseaceae</taxon>
        <taxon>Bosea</taxon>
    </lineage>
</organism>
<keyword evidence="2" id="KW-1185">Reference proteome</keyword>
<proteinExistence type="predicted"/>
<dbReference type="RefSeq" id="WP_316018491.1">
    <property type="nucleotide sequence ID" value="NZ_JAWDID010000015.1"/>
</dbReference>